<keyword evidence="1" id="KW-0805">Transcription regulation</keyword>
<evidence type="ECO:0000259" key="4">
    <source>
        <dbReference type="PROSITE" id="PS50932"/>
    </source>
</evidence>
<dbReference type="Gene3D" id="3.40.50.2300">
    <property type="match status" value="2"/>
</dbReference>
<dbReference type="PROSITE" id="PS50932">
    <property type="entry name" value="HTH_LACI_2"/>
    <property type="match status" value="1"/>
</dbReference>
<gene>
    <name evidence="5" type="ORF">SAMN06295905_0371</name>
</gene>
<dbReference type="Proteomes" id="UP000194474">
    <property type="component" value="Unassembled WGS sequence"/>
</dbReference>
<keyword evidence="6" id="KW-1185">Reference proteome</keyword>
<dbReference type="InterPro" id="IPR046335">
    <property type="entry name" value="LacI/GalR-like_sensor"/>
</dbReference>
<protein>
    <submittedName>
        <fullName evidence="5">Transcriptional regulator, LacI family</fullName>
    </submittedName>
</protein>
<keyword evidence="3" id="KW-0804">Transcription</keyword>
<dbReference type="PANTHER" id="PTHR30146:SF109">
    <property type="entry name" value="HTH-TYPE TRANSCRIPTIONAL REGULATOR GALS"/>
    <property type="match status" value="1"/>
</dbReference>
<evidence type="ECO:0000256" key="1">
    <source>
        <dbReference type="ARBA" id="ARBA00023015"/>
    </source>
</evidence>
<feature type="domain" description="HTH lacI-type" evidence="4">
    <location>
        <begin position="2"/>
        <end position="56"/>
    </location>
</feature>
<name>A0A1Y6EIK0_9HYPH</name>
<dbReference type="Gene3D" id="1.10.260.40">
    <property type="entry name" value="lambda repressor-like DNA-binding domains"/>
    <property type="match status" value="1"/>
</dbReference>
<dbReference type="InterPro" id="IPR000843">
    <property type="entry name" value="HTH_LacI"/>
</dbReference>
<reference evidence="6" key="1">
    <citation type="submission" date="2017-04" db="EMBL/GenBank/DDBJ databases">
        <authorList>
            <person name="Varghese N."/>
            <person name="Submissions S."/>
        </authorList>
    </citation>
    <scope>NUCLEOTIDE SEQUENCE [LARGE SCALE GENOMIC DNA]</scope>
</reference>
<proteinExistence type="predicted"/>
<evidence type="ECO:0000313" key="6">
    <source>
        <dbReference type="Proteomes" id="UP000194474"/>
    </source>
</evidence>
<dbReference type="InterPro" id="IPR010982">
    <property type="entry name" value="Lambda_DNA-bd_dom_sf"/>
</dbReference>
<dbReference type="CDD" id="cd01392">
    <property type="entry name" value="HTH_LacI"/>
    <property type="match status" value="1"/>
</dbReference>
<dbReference type="GO" id="GO:0000976">
    <property type="term" value="F:transcription cis-regulatory region binding"/>
    <property type="evidence" value="ECO:0007669"/>
    <property type="project" value="TreeGrafter"/>
</dbReference>
<dbReference type="Pfam" id="PF00356">
    <property type="entry name" value="LacI"/>
    <property type="match status" value="1"/>
</dbReference>
<dbReference type="AlphaFoldDB" id="A0A1Y6EIK0"/>
<dbReference type="Pfam" id="PF13377">
    <property type="entry name" value="Peripla_BP_3"/>
    <property type="match status" value="1"/>
</dbReference>
<sequence>MVTITDVSKRAGVSRSTVSRVVAGNGYVSETNRKAIETAIAELGYRPNTLAQALRSNRSNVIGAVVVDIGTPYFANIVYGVQRAIRPAGKSLMVSSGYANQDQEARAIVEMVDRSCDGIVLYLERPMRADAVEILRKARIPVVSIGHDHCPLSRGIVSLDNFEGARAAMRYLLEQGHRDIVYLSGDPTIGDAIDRLEGVKAALAEVGRTLDDIEVLAGLFHESFGYSAGRDLLARRRDFTAVFAGADVIAAGFYLALGEAGLRVPHDISVIGFDDGYHAQFMSPPLTTIRQKPDDLGEKAAGHLLDLLAEPSAGPLQSLVRTNLVLRSSVAALQPVKEVA</sequence>
<dbReference type="SUPFAM" id="SSF47413">
    <property type="entry name" value="lambda repressor-like DNA-binding domains"/>
    <property type="match status" value="1"/>
</dbReference>
<dbReference type="SUPFAM" id="SSF53822">
    <property type="entry name" value="Periplasmic binding protein-like I"/>
    <property type="match status" value="1"/>
</dbReference>
<dbReference type="SMART" id="SM00354">
    <property type="entry name" value="HTH_LACI"/>
    <property type="match status" value="1"/>
</dbReference>
<dbReference type="CDD" id="cd06267">
    <property type="entry name" value="PBP1_LacI_sugar_binding-like"/>
    <property type="match status" value="1"/>
</dbReference>
<evidence type="ECO:0000313" key="5">
    <source>
        <dbReference type="EMBL" id="SMQ60402.1"/>
    </source>
</evidence>
<dbReference type="EMBL" id="FXWK01000001">
    <property type="protein sequence ID" value="SMQ60402.1"/>
    <property type="molecule type" value="Genomic_DNA"/>
</dbReference>
<evidence type="ECO:0000256" key="3">
    <source>
        <dbReference type="ARBA" id="ARBA00023163"/>
    </source>
</evidence>
<evidence type="ECO:0000256" key="2">
    <source>
        <dbReference type="ARBA" id="ARBA00023125"/>
    </source>
</evidence>
<accession>A0A1Y6EIK0</accession>
<organism evidence="5 6">
    <name type="scientific">Devosia lucknowensis</name>
    <dbReference type="NCBI Taxonomy" id="1096929"/>
    <lineage>
        <taxon>Bacteria</taxon>
        <taxon>Pseudomonadati</taxon>
        <taxon>Pseudomonadota</taxon>
        <taxon>Alphaproteobacteria</taxon>
        <taxon>Hyphomicrobiales</taxon>
        <taxon>Devosiaceae</taxon>
        <taxon>Devosia</taxon>
    </lineage>
</organism>
<dbReference type="InterPro" id="IPR028082">
    <property type="entry name" value="Peripla_BP_I"/>
</dbReference>
<keyword evidence="2" id="KW-0238">DNA-binding</keyword>
<dbReference type="RefSeq" id="WP_170926316.1">
    <property type="nucleotide sequence ID" value="NZ_FXWK01000001.1"/>
</dbReference>
<dbReference type="GO" id="GO:0003700">
    <property type="term" value="F:DNA-binding transcription factor activity"/>
    <property type="evidence" value="ECO:0007669"/>
    <property type="project" value="TreeGrafter"/>
</dbReference>
<dbReference type="PANTHER" id="PTHR30146">
    <property type="entry name" value="LACI-RELATED TRANSCRIPTIONAL REPRESSOR"/>
    <property type="match status" value="1"/>
</dbReference>